<name>A0A2A5WRQ3_9GAMM</name>
<dbReference type="InterPro" id="IPR035965">
    <property type="entry name" value="PAS-like_dom_sf"/>
</dbReference>
<accession>A0A2A5WRQ3</accession>
<evidence type="ECO:0000313" key="2">
    <source>
        <dbReference type="Proteomes" id="UP000219327"/>
    </source>
</evidence>
<gene>
    <name evidence="1" type="ORF">CNE99_05935</name>
</gene>
<evidence type="ECO:0000313" key="1">
    <source>
        <dbReference type="EMBL" id="PDH39230.1"/>
    </source>
</evidence>
<organism evidence="1 2">
    <name type="scientific">OM182 bacterium MED-G24</name>
    <dbReference type="NCBI Taxonomy" id="1986255"/>
    <lineage>
        <taxon>Bacteria</taxon>
        <taxon>Pseudomonadati</taxon>
        <taxon>Pseudomonadota</taxon>
        <taxon>Gammaproteobacteria</taxon>
        <taxon>OMG group</taxon>
        <taxon>OM182 clade</taxon>
    </lineage>
</organism>
<dbReference type="Proteomes" id="UP000219327">
    <property type="component" value="Unassembled WGS sequence"/>
</dbReference>
<protein>
    <recommendedName>
        <fullName evidence="3">PAS domain-containing protein</fullName>
    </recommendedName>
</protein>
<sequence>MALGLWTLRRRNVGELEPYREFADSIADACRLIDGRIVHINNSGRDLVYADPESLIGQDPMEALRGIGAEVPDREQINDQLRERGHFRTVFPRQIPGGERMYA</sequence>
<dbReference type="EMBL" id="NTKD01000027">
    <property type="protein sequence ID" value="PDH39230.1"/>
    <property type="molecule type" value="Genomic_DNA"/>
</dbReference>
<reference evidence="1 2" key="1">
    <citation type="submission" date="2017-08" db="EMBL/GenBank/DDBJ databases">
        <title>Fine stratification of microbial communities through a metagenomic profile of the photic zone.</title>
        <authorList>
            <person name="Haro-Moreno J.M."/>
            <person name="Lopez-Perez M."/>
            <person name="De La Torre J."/>
            <person name="Picazo A."/>
            <person name="Camacho A."/>
            <person name="Rodriguez-Valera F."/>
        </authorList>
    </citation>
    <scope>NUCLEOTIDE SEQUENCE [LARGE SCALE GENOMIC DNA]</scope>
    <source>
        <strain evidence="1">MED-G24</strain>
    </source>
</reference>
<dbReference type="SUPFAM" id="SSF55785">
    <property type="entry name" value="PYP-like sensor domain (PAS domain)"/>
    <property type="match status" value="1"/>
</dbReference>
<dbReference type="AlphaFoldDB" id="A0A2A5WRQ3"/>
<evidence type="ECO:0008006" key="3">
    <source>
        <dbReference type="Google" id="ProtNLM"/>
    </source>
</evidence>
<proteinExistence type="predicted"/>
<comment type="caution">
    <text evidence="1">The sequence shown here is derived from an EMBL/GenBank/DDBJ whole genome shotgun (WGS) entry which is preliminary data.</text>
</comment>